<dbReference type="EMBL" id="JAPZBU010000009">
    <property type="protein sequence ID" value="KAJ5387515.1"/>
    <property type="molecule type" value="Genomic_DNA"/>
</dbReference>
<dbReference type="GeneID" id="81373673"/>
<comment type="caution">
    <text evidence="2">The sequence shown here is derived from an EMBL/GenBank/DDBJ whole genome shotgun (WGS) entry which is preliminary data.</text>
</comment>
<name>A0A9X0B489_9EURO</name>
<reference evidence="2" key="2">
    <citation type="journal article" date="2023" name="IMA Fungus">
        <title>Comparative genomic study of the Penicillium genus elucidates a diverse pangenome and 15 lateral gene transfer events.</title>
        <authorList>
            <person name="Petersen C."/>
            <person name="Sorensen T."/>
            <person name="Nielsen M.R."/>
            <person name="Sondergaard T.E."/>
            <person name="Sorensen J.L."/>
            <person name="Fitzpatrick D.A."/>
            <person name="Frisvad J.C."/>
            <person name="Nielsen K.L."/>
        </authorList>
    </citation>
    <scope>NUCLEOTIDE SEQUENCE</scope>
    <source>
        <strain evidence="2">IBT 29677</strain>
    </source>
</reference>
<dbReference type="Proteomes" id="UP001147747">
    <property type="component" value="Unassembled WGS sequence"/>
</dbReference>
<keyword evidence="3" id="KW-1185">Reference proteome</keyword>
<dbReference type="AlphaFoldDB" id="A0A9X0B489"/>
<organism evidence="2 3">
    <name type="scientific">Penicillium cosmopolitanum</name>
    <dbReference type="NCBI Taxonomy" id="1131564"/>
    <lineage>
        <taxon>Eukaryota</taxon>
        <taxon>Fungi</taxon>
        <taxon>Dikarya</taxon>
        <taxon>Ascomycota</taxon>
        <taxon>Pezizomycotina</taxon>
        <taxon>Eurotiomycetes</taxon>
        <taxon>Eurotiomycetidae</taxon>
        <taxon>Eurotiales</taxon>
        <taxon>Aspergillaceae</taxon>
        <taxon>Penicillium</taxon>
    </lineage>
</organism>
<dbReference type="RefSeq" id="XP_056485313.1">
    <property type="nucleotide sequence ID" value="XM_056634693.1"/>
</dbReference>
<gene>
    <name evidence="2" type="ORF">N7509_010056</name>
</gene>
<sequence>MLTETSNFIIPQNITQDTLQATRQQSIVQDMLEDTTQHSCPEMSAIADWIKNLELAQHNDPQENRGQPPTQAALSQNNPQHQKIGWLSRIKPARRHLPTGEPINLTANYFTPTVKIHELHQGEQFPPPLPGRLFTVEGPSHRSIRIQRYIDSVVAGHVNNFKTTDTDTVFLLDCYYSHVATHNCNHTHRTLEILSASDDATPVAFAPPQNTLTAKFWGEIARRKQDGYKYVVLSDVMASIRENSPVVNPTHHVKLGVSGATTTVWYEA</sequence>
<protein>
    <submittedName>
        <fullName evidence="2">Uncharacterized protein</fullName>
    </submittedName>
</protein>
<evidence type="ECO:0000313" key="2">
    <source>
        <dbReference type="EMBL" id="KAJ5387515.1"/>
    </source>
</evidence>
<reference evidence="2" key="1">
    <citation type="submission" date="2022-12" db="EMBL/GenBank/DDBJ databases">
        <authorList>
            <person name="Petersen C."/>
        </authorList>
    </citation>
    <scope>NUCLEOTIDE SEQUENCE</scope>
    <source>
        <strain evidence="2">IBT 29677</strain>
    </source>
</reference>
<accession>A0A9X0B489</accession>
<feature type="region of interest" description="Disordered" evidence="1">
    <location>
        <begin position="59"/>
        <end position="81"/>
    </location>
</feature>
<proteinExistence type="predicted"/>
<evidence type="ECO:0000256" key="1">
    <source>
        <dbReference type="SAM" id="MobiDB-lite"/>
    </source>
</evidence>
<evidence type="ECO:0000313" key="3">
    <source>
        <dbReference type="Proteomes" id="UP001147747"/>
    </source>
</evidence>
<feature type="compositionally biased region" description="Polar residues" evidence="1">
    <location>
        <begin position="64"/>
        <end position="81"/>
    </location>
</feature>
<dbReference type="OrthoDB" id="4760831at2759"/>